<reference evidence="1 2" key="1">
    <citation type="submission" date="2016-03" db="EMBL/GenBank/DDBJ databases">
        <title>EvidentialGene: Evidence-directed Construction of Genes on Genomes.</title>
        <authorList>
            <person name="Gilbert D.G."/>
            <person name="Choi J.-H."/>
            <person name="Mockaitis K."/>
            <person name="Colbourne J."/>
            <person name="Pfrender M."/>
        </authorList>
    </citation>
    <scope>NUCLEOTIDE SEQUENCE [LARGE SCALE GENOMIC DNA]</scope>
    <source>
        <strain evidence="1 2">Xinb3</strain>
        <tissue evidence="1">Complete organism</tissue>
    </source>
</reference>
<protein>
    <submittedName>
        <fullName evidence="1">Uncharacterized protein</fullName>
    </submittedName>
</protein>
<proteinExistence type="predicted"/>
<gene>
    <name evidence="1" type="ORF">APZ42_019114</name>
</gene>
<dbReference type="Gene3D" id="2.30.30.140">
    <property type="match status" value="1"/>
</dbReference>
<keyword evidence="2" id="KW-1185">Reference proteome</keyword>
<dbReference type="SUPFAM" id="SSF63748">
    <property type="entry name" value="Tudor/PWWP/MBT"/>
    <property type="match status" value="1"/>
</dbReference>
<dbReference type="EMBL" id="LRGB01000877">
    <property type="protein sequence ID" value="KZS15343.1"/>
    <property type="molecule type" value="Genomic_DNA"/>
</dbReference>
<accession>A0A164YKD9</accession>
<dbReference type="Gene3D" id="3.10.330.70">
    <property type="match status" value="1"/>
</dbReference>
<dbReference type="AlphaFoldDB" id="A0A164YKD9"/>
<comment type="caution">
    <text evidence="1">The sequence shown here is derived from an EMBL/GenBank/DDBJ whole genome shotgun (WGS) entry which is preliminary data.</text>
</comment>
<evidence type="ECO:0000313" key="1">
    <source>
        <dbReference type="EMBL" id="KZS15343.1"/>
    </source>
</evidence>
<name>A0A164YKD9_9CRUS</name>
<dbReference type="OrthoDB" id="9547406at2759"/>
<organism evidence="1 2">
    <name type="scientific">Daphnia magna</name>
    <dbReference type="NCBI Taxonomy" id="35525"/>
    <lineage>
        <taxon>Eukaryota</taxon>
        <taxon>Metazoa</taxon>
        <taxon>Ecdysozoa</taxon>
        <taxon>Arthropoda</taxon>
        <taxon>Crustacea</taxon>
        <taxon>Branchiopoda</taxon>
        <taxon>Diplostraca</taxon>
        <taxon>Cladocera</taxon>
        <taxon>Anomopoda</taxon>
        <taxon>Daphniidae</taxon>
        <taxon>Daphnia</taxon>
    </lineage>
</organism>
<dbReference type="STRING" id="35525.A0A164YKD9"/>
<dbReference type="Proteomes" id="UP000076858">
    <property type="component" value="Unassembled WGS sequence"/>
</dbReference>
<evidence type="ECO:0000313" key="2">
    <source>
        <dbReference type="Proteomes" id="UP000076858"/>
    </source>
</evidence>
<sequence length="192" mass="21860">MCFLLKVTCVDGLAVYQKTLSSYSIRTILMCLLKMHQQPATRGWVRKDCLARGLKFPKDLSKGQQVYAKHPESGNYCLGHVMDNSKTVTYYSIEYNEGASSQDTYPEDIHNYNCIQDGPPPIGAAVEFFCHGKRVTGYLRGILERQLYELCFRDGEGTIVIAEREEFYHPDEELPGGFEKAQAIKFIPERTD</sequence>